<comment type="caution">
    <text evidence="2">The sequence shown here is derived from an EMBL/GenBank/DDBJ whole genome shotgun (WGS) entry which is preliminary data.</text>
</comment>
<gene>
    <name evidence="2" type="ORF">GMARGA_LOCUS37176</name>
</gene>
<proteinExistence type="predicted"/>
<evidence type="ECO:0000313" key="2">
    <source>
        <dbReference type="EMBL" id="CAG8844579.1"/>
    </source>
</evidence>
<organism evidence="2 3">
    <name type="scientific">Gigaspora margarita</name>
    <dbReference type="NCBI Taxonomy" id="4874"/>
    <lineage>
        <taxon>Eukaryota</taxon>
        <taxon>Fungi</taxon>
        <taxon>Fungi incertae sedis</taxon>
        <taxon>Mucoromycota</taxon>
        <taxon>Glomeromycotina</taxon>
        <taxon>Glomeromycetes</taxon>
        <taxon>Diversisporales</taxon>
        <taxon>Gigasporaceae</taxon>
        <taxon>Gigaspora</taxon>
    </lineage>
</organism>
<keyword evidence="3" id="KW-1185">Reference proteome</keyword>
<dbReference type="Proteomes" id="UP000789901">
    <property type="component" value="Unassembled WGS sequence"/>
</dbReference>
<feature type="signal peptide" evidence="1">
    <location>
        <begin position="1"/>
        <end position="20"/>
    </location>
</feature>
<sequence>FVIGAVLLLSLESSSIPVLGKANSNYTFKYCSEMSMNVNQSQKKGIKRKG</sequence>
<evidence type="ECO:0000256" key="1">
    <source>
        <dbReference type="SAM" id="SignalP"/>
    </source>
</evidence>
<accession>A0ABN7X0M5</accession>
<protein>
    <submittedName>
        <fullName evidence="2">36634_t:CDS:1</fullName>
    </submittedName>
</protein>
<reference evidence="2 3" key="1">
    <citation type="submission" date="2021-06" db="EMBL/GenBank/DDBJ databases">
        <authorList>
            <person name="Kallberg Y."/>
            <person name="Tangrot J."/>
            <person name="Rosling A."/>
        </authorList>
    </citation>
    <scope>NUCLEOTIDE SEQUENCE [LARGE SCALE GENOMIC DNA]</scope>
    <source>
        <strain evidence="2 3">120-4 pot B 10/14</strain>
    </source>
</reference>
<name>A0ABN7X0M5_GIGMA</name>
<feature type="non-terminal residue" evidence="2">
    <location>
        <position position="1"/>
    </location>
</feature>
<feature type="non-terminal residue" evidence="2">
    <location>
        <position position="50"/>
    </location>
</feature>
<keyword evidence="1" id="KW-0732">Signal</keyword>
<feature type="chain" id="PRO_5046927016" evidence="1">
    <location>
        <begin position="21"/>
        <end position="50"/>
    </location>
</feature>
<dbReference type="EMBL" id="CAJVQB010076432">
    <property type="protein sequence ID" value="CAG8844579.1"/>
    <property type="molecule type" value="Genomic_DNA"/>
</dbReference>
<evidence type="ECO:0000313" key="3">
    <source>
        <dbReference type="Proteomes" id="UP000789901"/>
    </source>
</evidence>